<reference evidence="5" key="1">
    <citation type="journal article" date="2021" name="PeerJ">
        <title>Extensive microbial diversity within the chicken gut microbiome revealed by metagenomics and culture.</title>
        <authorList>
            <person name="Gilroy R."/>
            <person name="Ravi A."/>
            <person name="Getino M."/>
            <person name="Pursley I."/>
            <person name="Horton D.L."/>
            <person name="Alikhan N.F."/>
            <person name="Baker D."/>
            <person name="Gharbi K."/>
            <person name="Hall N."/>
            <person name="Watson M."/>
            <person name="Adriaenssens E.M."/>
            <person name="Foster-Nyarko E."/>
            <person name="Jarju S."/>
            <person name="Secka A."/>
            <person name="Antonio M."/>
            <person name="Oren A."/>
            <person name="Chaudhuri R.R."/>
            <person name="La Ragione R."/>
            <person name="Hildebrand F."/>
            <person name="Pallen M.J."/>
        </authorList>
    </citation>
    <scope>NUCLEOTIDE SEQUENCE</scope>
    <source>
        <strain evidence="5">CHK199-9574</strain>
    </source>
</reference>
<feature type="domain" description="Stage IV sporulation protein A ATPase" evidence="2">
    <location>
        <begin position="3"/>
        <end position="236"/>
    </location>
</feature>
<dbReference type="GO" id="GO:0030435">
    <property type="term" value="P:sporulation resulting in formation of a cellular spore"/>
    <property type="evidence" value="ECO:0007669"/>
    <property type="project" value="UniProtKB-KW"/>
</dbReference>
<feature type="domain" description="Sporulation stage IV protein A C-terminal" evidence="4">
    <location>
        <begin position="420"/>
        <end position="491"/>
    </location>
</feature>
<comment type="caution">
    <text evidence="5">The sequence shown here is derived from an EMBL/GenBank/DDBJ whole genome shotgun (WGS) entry which is preliminary data.</text>
</comment>
<comment type="subcellular location">
    <subcellularLocation>
        <location evidence="1">Cytoplasm</location>
    </subcellularLocation>
</comment>
<name>A0A9D2CGX9_9FIRM</name>
<evidence type="ECO:0000259" key="4">
    <source>
        <dbReference type="Pfam" id="PF20439"/>
    </source>
</evidence>
<dbReference type="InterPro" id="IPR014201">
    <property type="entry name" value="Spore_IV_A"/>
</dbReference>
<proteinExistence type="predicted"/>
<gene>
    <name evidence="5" type="primary">spoIVA</name>
    <name evidence="5" type="ORF">H9728_06040</name>
</gene>
<keyword evidence="1" id="KW-0547">Nucleotide-binding</keyword>
<evidence type="ECO:0000259" key="3">
    <source>
        <dbReference type="Pfam" id="PF20438"/>
    </source>
</evidence>
<dbReference type="Pfam" id="PF20438">
    <property type="entry name" value="SpoIVA_middle"/>
    <property type="match status" value="1"/>
</dbReference>
<comment type="function">
    <text evidence="1">ATPase. Has a role at an early stage in the morphogenesis of the spore coat.</text>
</comment>
<dbReference type="NCBIfam" id="TIGR02836">
    <property type="entry name" value="spore_IV_A"/>
    <property type="match status" value="1"/>
</dbReference>
<evidence type="ECO:0000313" key="5">
    <source>
        <dbReference type="EMBL" id="HIY78587.1"/>
    </source>
</evidence>
<dbReference type="GO" id="GO:0005524">
    <property type="term" value="F:ATP binding"/>
    <property type="evidence" value="ECO:0007669"/>
    <property type="project" value="UniProtKB-KW"/>
</dbReference>
<keyword evidence="1" id="KW-0963">Cytoplasm</keyword>
<dbReference type="GO" id="GO:0016887">
    <property type="term" value="F:ATP hydrolysis activity"/>
    <property type="evidence" value="ECO:0007669"/>
    <property type="project" value="InterPro"/>
</dbReference>
<dbReference type="Proteomes" id="UP000824135">
    <property type="component" value="Unassembled WGS sequence"/>
</dbReference>
<dbReference type="EC" id="3.6.1.-" evidence="1"/>
<evidence type="ECO:0000259" key="2">
    <source>
        <dbReference type="Pfam" id="PF09547"/>
    </source>
</evidence>
<evidence type="ECO:0000256" key="1">
    <source>
        <dbReference type="PIRNR" id="PIRNR007466"/>
    </source>
</evidence>
<dbReference type="SUPFAM" id="SSF52540">
    <property type="entry name" value="P-loop containing nucleoside triphosphate hydrolases"/>
    <property type="match status" value="1"/>
</dbReference>
<dbReference type="InterPro" id="IPR027417">
    <property type="entry name" value="P-loop_NTPase"/>
</dbReference>
<dbReference type="Pfam" id="PF20439">
    <property type="entry name" value="SpoIVA_C"/>
    <property type="match status" value="1"/>
</dbReference>
<feature type="domain" description="Stage IV sporulation protein A middle" evidence="3">
    <location>
        <begin position="238"/>
        <end position="415"/>
    </location>
</feature>
<reference evidence="5" key="2">
    <citation type="submission" date="2021-04" db="EMBL/GenBank/DDBJ databases">
        <authorList>
            <person name="Gilroy R."/>
        </authorList>
    </citation>
    <scope>NUCLEOTIDE SEQUENCE</scope>
    <source>
        <strain evidence="5">CHK199-9574</strain>
    </source>
</reference>
<accession>A0A9D2CGX9</accession>
<dbReference type="CDD" id="cd00882">
    <property type="entry name" value="Ras_like_GTPase"/>
    <property type="match status" value="1"/>
</dbReference>
<dbReference type="EMBL" id="DXCO01000037">
    <property type="protein sequence ID" value="HIY78587.1"/>
    <property type="molecule type" value="Genomic_DNA"/>
</dbReference>
<dbReference type="InterPro" id="IPR046841">
    <property type="entry name" value="SpoIVA_middle"/>
</dbReference>
<sequence length="491" mass="53758">MLNREVYEDIAERTGGDIYIGVVGPVRTGKSTFIRRFAEQMILPNMQESGRKSVLTDELPQAAEGRTVMTTEPKFVPGEAARVSLSENASVNVKLIDCVGFPVDGAVPEEDGKPRMVSTPWSDTPMPFADAAELGTQKVIREHATIAVMVTSDGTIADIPRSAYITAEERTVRELKGIGKPFVILLNSRKVDSPEVSAMCASLEQKYGAPVLPFDCEHADAEGFSSVLESVLFEFPVVSIDVKIPEWMRVLPEDNAMISEALEKIRSVSAGIFKMRDCSCMEHVFDGSEYFESTVSGTLRPGEGRAEYEVTAKEGLFYRVLSEECGADISDDFRLMAYVKSLGAAKAFHDKFESALRDADESGYGIVMPAESDLVLGSPELTRQGGRCAIRLKADAGSYHIIRVDVHSEVSPVVGDAAHGEEIVKGMLESYEKDPETLWNTDLFGRTFKDMVREGLDSKAGGMPEGVRKKMKRTVTRIVNEARGGVICILL</sequence>
<keyword evidence="1" id="KW-0749">Sporulation</keyword>
<dbReference type="PIRSF" id="PIRSF007466">
    <property type="entry name" value="SpoIVA"/>
    <property type="match status" value="1"/>
</dbReference>
<dbReference type="Gene3D" id="3.40.50.300">
    <property type="entry name" value="P-loop containing nucleotide triphosphate hydrolases"/>
    <property type="match status" value="1"/>
</dbReference>
<keyword evidence="1" id="KW-0378">Hydrolase</keyword>
<dbReference type="AlphaFoldDB" id="A0A9D2CGX9"/>
<comment type="catalytic activity">
    <reaction evidence="1">
        <text>ATP + H2O = ADP + phosphate + H(+)</text>
        <dbReference type="Rhea" id="RHEA:13065"/>
        <dbReference type="ChEBI" id="CHEBI:15377"/>
        <dbReference type="ChEBI" id="CHEBI:15378"/>
        <dbReference type="ChEBI" id="CHEBI:30616"/>
        <dbReference type="ChEBI" id="CHEBI:43474"/>
        <dbReference type="ChEBI" id="CHEBI:456216"/>
    </reaction>
</comment>
<keyword evidence="1" id="KW-0067">ATP-binding</keyword>
<evidence type="ECO:0000313" key="6">
    <source>
        <dbReference type="Proteomes" id="UP000824135"/>
    </source>
</evidence>
<dbReference type="Pfam" id="PF09547">
    <property type="entry name" value="SpoIVA_ATPase"/>
    <property type="match status" value="1"/>
</dbReference>
<protein>
    <recommendedName>
        <fullName evidence="1">Stage IV sporulation protein A</fullName>
        <ecNumber evidence="1">3.6.1.-</ecNumber>
    </recommendedName>
    <alternativeName>
        <fullName evidence="1">Coat morphogenetic protein SpoIVA</fullName>
    </alternativeName>
</protein>
<dbReference type="InterPro" id="IPR046842">
    <property type="entry name" value="SpoIVA_ATPase"/>
</dbReference>
<organism evidence="5 6">
    <name type="scientific">Candidatus Borkfalkia excrementavium</name>
    <dbReference type="NCBI Taxonomy" id="2838505"/>
    <lineage>
        <taxon>Bacteria</taxon>
        <taxon>Bacillati</taxon>
        <taxon>Bacillota</taxon>
        <taxon>Clostridia</taxon>
        <taxon>Christensenellales</taxon>
        <taxon>Christensenellaceae</taxon>
        <taxon>Candidatus Borkfalkia</taxon>
    </lineage>
</organism>
<dbReference type="InterPro" id="IPR046840">
    <property type="entry name" value="SpoIVA_C"/>
</dbReference>
<dbReference type="GO" id="GO:0005737">
    <property type="term" value="C:cytoplasm"/>
    <property type="evidence" value="ECO:0007669"/>
    <property type="project" value="UniProtKB-SubCell"/>
</dbReference>